<evidence type="ECO:0000313" key="2">
    <source>
        <dbReference type="Proteomes" id="UP001597218"/>
    </source>
</evidence>
<dbReference type="Proteomes" id="UP001597218">
    <property type="component" value="Unassembled WGS sequence"/>
</dbReference>
<dbReference type="EMBL" id="JBHUGI010000027">
    <property type="protein sequence ID" value="MFD1928526.1"/>
    <property type="molecule type" value="Genomic_DNA"/>
</dbReference>
<dbReference type="RefSeq" id="WP_381537945.1">
    <property type="nucleotide sequence ID" value="NZ_JBHUGI010000027.1"/>
</dbReference>
<proteinExistence type="predicted"/>
<gene>
    <name evidence="1" type="ORF">ACFSFY_10735</name>
</gene>
<organism evidence="1 2">
    <name type="scientific">Sporosarcina siberiensis</name>
    <dbReference type="NCBI Taxonomy" id="1365606"/>
    <lineage>
        <taxon>Bacteria</taxon>
        <taxon>Bacillati</taxon>
        <taxon>Bacillota</taxon>
        <taxon>Bacilli</taxon>
        <taxon>Bacillales</taxon>
        <taxon>Caryophanaceae</taxon>
        <taxon>Sporosarcina</taxon>
    </lineage>
</organism>
<protein>
    <submittedName>
        <fullName evidence="1">Transposase</fullName>
    </submittedName>
</protein>
<name>A0ABW4SIN1_9BACL</name>
<accession>A0ABW4SIN1</accession>
<keyword evidence="2" id="KW-1185">Reference proteome</keyword>
<evidence type="ECO:0000313" key="1">
    <source>
        <dbReference type="EMBL" id="MFD1928526.1"/>
    </source>
</evidence>
<comment type="caution">
    <text evidence="1">The sequence shown here is derived from an EMBL/GenBank/DDBJ whole genome shotgun (WGS) entry which is preliminary data.</text>
</comment>
<sequence>MEKYKAYVSVANQRVYFQPDVSAWEYEVSLEREYIPIFQNLFEQTNEMENMNFFRSHFRFIPAFYEGFNDDIEIRTKKIYALIHEFTDEETQKFIEELPYFR</sequence>
<reference evidence="2" key="1">
    <citation type="journal article" date="2019" name="Int. J. Syst. Evol. Microbiol.">
        <title>The Global Catalogue of Microorganisms (GCM) 10K type strain sequencing project: providing services to taxonomists for standard genome sequencing and annotation.</title>
        <authorList>
            <consortium name="The Broad Institute Genomics Platform"/>
            <consortium name="The Broad Institute Genome Sequencing Center for Infectious Disease"/>
            <person name="Wu L."/>
            <person name="Ma J."/>
        </authorList>
    </citation>
    <scope>NUCLEOTIDE SEQUENCE [LARGE SCALE GENOMIC DNA]</scope>
    <source>
        <strain evidence="2">CGMCC 4.7177</strain>
    </source>
</reference>